<dbReference type="Proteomes" id="UP000821865">
    <property type="component" value="Chromosome 9"/>
</dbReference>
<gene>
    <name evidence="1" type="ORF">HPB49_011229</name>
</gene>
<evidence type="ECO:0000313" key="1">
    <source>
        <dbReference type="EMBL" id="KAH7933295.1"/>
    </source>
</evidence>
<protein>
    <submittedName>
        <fullName evidence="1">Uncharacterized protein</fullName>
    </submittedName>
</protein>
<reference evidence="1" key="1">
    <citation type="submission" date="2020-05" db="EMBL/GenBank/DDBJ databases">
        <title>Large-scale comparative analyses of tick genomes elucidate their genetic diversity and vector capacities.</title>
        <authorList>
            <person name="Jia N."/>
            <person name="Wang J."/>
            <person name="Shi W."/>
            <person name="Du L."/>
            <person name="Sun Y."/>
            <person name="Zhan W."/>
            <person name="Jiang J."/>
            <person name="Wang Q."/>
            <person name="Zhang B."/>
            <person name="Ji P."/>
            <person name="Sakyi L.B."/>
            <person name="Cui X."/>
            <person name="Yuan T."/>
            <person name="Jiang B."/>
            <person name="Yang W."/>
            <person name="Lam T.T.-Y."/>
            <person name="Chang Q."/>
            <person name="Ding S."/>
            <person name="Wang X."/>
            <person name="Zhu J."/>
            <person name="Ruan X."/>
            <person name="Zhao L."/>
            <person name="Wei J."/>
            <person name="Que T."/>
            <person name="Du C."/>
            <person name="Cheng J."/>
            <person name="Dai P."/>
            <person name="Han X."/>
            <person name="Huang E."/>
            <person name="Gao Y."/>
            <person name="Liu J."/>
            <person name="Shao H."/>
            <person name="Ye R."/>
            <person name="Li L."/>
            <person name="Wei W."/>
            <person name="Wang X."/>
            <person name="Wang C."/>
            <person name="Yang T."/>
            <person name="Huo Q."/>
            <person name="Li W."/>
            <person name="Guo W."/>
            <person name="Chen H."/>
            <person name="Zhou L."/>
            <person name="Ni X."/>
            <person name="Tian J."/>
            <person name="Zhou Y."/>
            <person name="Sheng Y."/>
            <person name="Liu T."/>
            <person name="Pan Y."/>
            <person name="Xia L."/>
            <person name="Li J."/>
            <person name="Zhao F."/>
            <person name="Cao W."/>
        </authorList>
    </citation>
    <scope>NUCLEOTIDE SEQUENCE</scope>
    <source>
        <strain evidence="1">Dsil-2018</strain>
    </source>
</reference>
<organism evidence="1 2">
    <name type="scientific">Dermacentor silvarum</name>
    <name type="common">Tick</name>
    <dbReference type="NCBI Taxonomy" id="543639"/>
    <lineage>
        <taxon>Eukaryota</taxon>
        <taxon>Metazoa</taxon>
        <taxon>Ecdysozoa</taxon>
        <taxon>Arthropoda</taxon>
        <taxon>Chelicerata</taxon>
        <taxon>Arachnida</taxon>
        <taxon>Acari</taxon>
        <taxon>Parasitiformes</taxon>
        <taxon>Ixodida</taxon>
        <taxon>Ixodoidea</taxon>
        <taxon>Ixodidae</taxon>
        <taxon>Rhipicephalinae</taxon>
        <taxon>Dermacentor</taxon>
    </lineage>
</organism>
<evidence type="ECO:0000313" key="2">
    <source>
        <dbReference type="Proteomes" id="UP000821865"/>
    </source>
</evidence>
<sequence length="219" mass="25228">MGRCCVPNCRGNYDNGPKVRVFSFPRGDRRAKWERAVRRDDIDIRSLRDPKCERGQTKRKKRLEASHLEEAIRQSIALHEEGESRSKLTSYEDLVSRLQGLGLFTYWTTVKAQSALLFVHISVENPPDVERSVIVNRNMEIMAFWRKEKVSAKDLLIPATLNDLRCLDTILDRMSSFKAPDVCDKEEKVKATFSLLFSLLDDIKSDDLLPQEKTEALDL</sequence>
<dbReference type="EMBL" id="CM023478">
    <property type="protein sequence ID" value="KAH7933295.1"/>
    <property type="molecule type" value="Genomic_DNA"/>
</dbReference>
<comment type="caution">
    <text evidence="1">The sequence shown here is derived from an EMBL/GenBank/DDBJ whole genome shotgun (WGS) entry which is preliminary data.</text>
</comment>
<proteinExistence type="predicted"/>
<keyword evidence="2" id="KW-1185">Reference proteome</keyword>
<name>A0ACB8C3B4_DERSI</name>
<accession>A0ACB8C3B4</accession>